<dbReference type="InterPro" id="IPR029058">
    <property type="entry name" value="AB_hydrolase_fold"/>
</dbReference>
<evidence type="ECO:0000313" key="3">
    <source>
        <dbReference type="Proteomes" id="UP001284601"/>
    </source>
</evidence>
<dbReference type="InterPro" id="IPR050266">
    <property type="entry name" value="AB_hydrolase_sf"/>
</dbReference>
<dbReference type="PRINTS" id="PR00111">
    <property type="entry name" value="ABHYDROLASE"/>
</dbReference>
<proteinExistence type="predicted"/>
<protein>
    <submittedName>
        <fullName evidence="2">Alpha/beta hydrolase</fullName>
    </submittedName>
</protein>
<sequence length="270" mass="28141">MNATSGTTTTLTVDGLRIRVAHTRPAGIDDPPVVVVLHGWGASIDAVGSIIAGLRDKAEVVAVDLPGHGESDMVPAAWGNADFAAFVIKVADALDLTRFALVGHSRGAAVSIVLASDPATSGRIERMVLTGAAGIKPRRKPSYYAKVASAKFGRVVGAVGGPPGKRLQQKIRARAASADWLAAPEALRGTLRNVLADDVSPLLPRVAVPTLLIWGPDDDATPVWMGEQMEREIPGAALIVLRGGGHFAYAELAGEFNVIAAHFLMQAGAR</sequence>
<name>A0ABU4HQ27_9ACTN</name>
<dbReference type="EMBL" id="JAWSTH010000022">
    <property type="protein sequence ID" value="MDW5594802.1"/>
    <property type="molecule type" value="Genomic_DNA"/>
</dbReference>
<dbReference type="PANTHER" id="PTHR43798">
    <property type="entry name" value="MONOACYLGLYCEROL LIPASE"/>
    <property type="match status" value="1"/>
</dbReference>
<accession>A0ABU4HQ27</accession>
<gene>
    <name evidence="2" type="ORF">R7226_10665</name>
</gene>
<dbReference type="Pfam" id="PF00561">
    <property type="entry name" value="Abhydrolase_1"/>
    <property type="match status" value="1"/>
</dbReference>
<keyword evidence="2" id="KW-0378">Hydrolase</keyword>
<dbReference type="SUPFAM" id="SSF53474">
    <property type="entry name" value="alpha/beta-Hydrolases"/>
    <property type="match status" value="1"/>
</dbReference>
<keyword evidence="3" id="KW-1185">Reference proteome</keyword>
<dbReference type="Proteomes" id="UP001284601">
    <property type="component" value="Unassembled WGS sequence"/>
</dbReference>
<feature type="domain" description="AB hydrolase-1" evidence="1">
    <location>
        <begin position="32"/>
        <end position="250"/>
    </location>
</feature>
<reference evidence="3" key="1">
    <citation type="submission" date="2023-07" db="EMBL/GenBank/DDBJ databases">
        <title>Conexibacter stalactiti sp. nov., isolated from stalactites in a lava cave and emended description of the genus Conexibacter.</title>
        <authorList>
            <person name="Lee S.D."/>
        </authorList>
    </citation>
    <scope>NUCLEOTIDE SEQUENCE [LARGE SCALE GENOMIC DNA]</scope>
    <source>
        <strain evidence="3">KCTC 39840</strain>
    </source>
</reference>
<dbReference type="RefSeq" id="WP_318597119.1">
    <property type="nucleotide sequence ID" value="NZ_JAWSTH010000022.1"/>
</dbReference>
<evidence type="ECO:0000259" key="1">
    <source>
        <dbReference type="Pfam" id="PF00561"/>
    </source>
</evidence>
<dbReference type="PANTHER" id="PTHR43798:SF33">
    <property type="entry name" value="HYDROLASE, PUTATIVE (AFU_ORTHOLOGUE AFUA_2G14860)-RELATED"/>
    <property type="match status" value="1"/>
</dbReference>
<organism evidence="2 3">
    <name type="scientific">Conexibacter stalactiti</name>
    <dbReference type="NCBI Taxonomy" id="1940611"/>
    <lineage>
        <taxon>Bacteria</taxon>
        <taxon>Bacillati</taxon>
        <taxon>Actinomycetota</taxon>
        <taxon>Thermoleophilia</taxon>
        <taxon>Solirubrobacterales</taxon>
        <taxon>Conexibacteraceae</taxon>
        <taxon>Conexibacter</taxon>
    </lineage>
</organism>
<comment type="caution">
    <text evidence="2">The sequence shown here is derived from an EMBL/GenBank/DDBJ whole genome shotgun (WGS) entry which is preliminary data.</text>
</comment>
<evidence type="ECO:0000313" key="2">
    <source>
        <dbReference type="EMBL" id="MDW5594802.1"/>
    </source>
</evidence>
<dbReference type="InterPro" id="IPR000073">
    <property type="entry name" value="AB_hydrolase_1"/>
</dbReference>
<dbReference type="GO" id="GO:0016787">
    <property type="term" value="F:hydrolase activity"/>
    <property type="evidence" value="ECO:0007669"/>
    <property type="project" value="UniProtKB-KW"/>
</dbReference>
<dbReference type="Gene3D" id="3.40.50.1820">
    <property type="entry name" value="alpha/beta hydrolase"/>
    <property type="match status" value="1"/>
</dbReference>